<organism evidence="2 3">
    <name type="scientific">Rhizopogon vinicolor AM-OR11-026</name>
    <dbReference type="NCBI Taxonomy" id="1314800"/>
    <lineage>
        <taxon>Eukaryota</taxon>
        <taxon>Fungi</taxon>
        <taxon>Dikarya</taxon>
        <taxon>Basidiomycota</taxon>
        <taxon>Agaricomycotina</taxon>
        <taxon>Agaricomycetes</taxon>
        <taxon>Agaricomycetidae</taxon>
        <taxon>Boletales</taxon>
        <taxon>Suillineae</taxon>
        <taxon>Rhizopogonaceae</taxon>
        <taxon>Rhizopogon</taxon>
    </lineage>
</organism>
<dbReference type="AlphaFoldDB" id="A0A1B7MM35"/>
<keyword evidence="3" id="KW-1185">Reference proteome</keyword>
<accession>A0A1B7MM35</accession>
<dbReference type="InParanoid" id="A0A1B7MM35"/>
<feature type="region of interest" description="Disordered" evidence="1">
    <location>
        <begin position="67"/>
        <end position="98"/>
    </location>
</feature>
<reference evidence="2 3" key="1">
    <citation type="submission" date="2016-06" db="EMBL/GenBank/DDBJ databases">
        <title>Comparative genomics of the ectomycorrhizal sister species Rhizopogon vinicolor and Rhizopogon vesiculosus (Basidiomycota: Boletales) reveals a divergence of the mating type B locus.</title>
        <authorList>
            <consortium name="DOE Joint Genome Institute"/>
            <person name="Mujic A.B."/>
            <person name="Kuo A."/>
            <person name="Tritt A."/>
            <person name="Lipzen A."/>
            <person name="Chen C."/>
            <person name="Johnson J."/>
            <person name="Sharma A."/>
            <person name="Barry K."/>
            <person name="Grigoriev I.V."/>
            <person name="Spatafora J.W."/>
        </authorList>
    </citation>
    <scope>NUCLEOTIDE SEQUENCE [LARGE SCALE GENOMIC DNA]</scope>
    <source>
        <strain evidence="2 3">AM-OR11-026</strain>
    </source>
</reference>
<evidence type="ECO:0000256" key="1">
    <source>
        <dbReference type="SAM" id="MobiDB-lite"/>
    </source>
</evidence>
<dbReference type="Proteomes" id="UP000092154">
    <property type="component" value="Unassembled WGS sequence"/>
</dbReference>
<protein>
    <submittedName>
        <fullName evidence="2">Uncharacterized protein</fullName>
    </submittedName>
</protein>
<dbReference type="EMBL" id="KV448729">
    <property type="protein sequence ID" value="OAX33666.1"/>
    <property type="molecule type" value="Genomic_DNA"/>
</dbReference>
<sequence length="98" mass="10855">MFTTSIATSGISICDLPHARSIINAYAWDIYVILKESGHEDLLSISDVTPNTLAQKAAGAKLLTDSDPIQRRRPALREHDRLPQSFFGSPPDNVHMRP</sequence>
<proteinExistence type="predicted"/>
<evidence type="ECO:0000313" key="3">
    <source>
        <dbReference type="Proteomes" id="UP000092154"/>
    </source>
</evidence>
<name>A0A1B7MM35_9AGAM</name>
<evidence type="ECO:0000313" key="2">
    <source>
        <dbReference type="EMBL" id="OAX33666.1"/>
    </source>
</evidence>
<gene>
    <name evidence="2" type="ORF">K503DRAFT_804197</name>
</gene>